<sequence>MFDRLPVYKVLSLGECDTHSGWHQESLLEARARFGENLMVADQFAA</sequence>
<dbReference type="EMBL" id="LJQI01000170">
    <property type="protein sequence ID" value="KPX31108.1"/>
    <property type="molecule type" value="Genomic_DNA"/>
</dbReference>
<keyword evidence="1" id="KW-0489">Methyltransferase</keyword>
<dbReference type="GO" id="GO:0032259">
    <property type="term" value="P:methylation"/>
    <property type="evidence" value="ECO:0007669"/>
    <property type="project" value="UniProtKB-KW"/>
</dbReference>
<comment type="caution">
    <text evidence="1">The sequence shown here is derived from an EMBL/GenBank/DDBJ whole genome shotgun (WGS) entry which is preliminary data.</text>
</comment>
<evidence type="ECO:0000313" key="1">
    <source>
        <dbReference type="EMBL" id="KPX31108.1"/>
    </source>
</evidence>
<dbReference type="GO" id="GO:0008168">
    <property type="term" value="F:methyltransferase activity"/>
    <property type="evidence" value="ECO:0007669"/>
    <property type="project" value="UniProtKB-KW"/>
</dbReference>
<evidence type="ECO:0000313" key="2">
    <source>
        <dbReference type="Proteomes" id="UP000050490"/>
    </source>
</evidence>
<accession>A0A0P9QP42</accession>
<protein>
    <submittedName>
        <fullName evidence="1">5-methyltetrahydropteroyltriglutamate--homocysteine S-methyltransferase</fullName>
    </submittedName>
</protein>
<name>A0A0P9QP42_PSEA0</name>
<organism evidence="1 2">
    <name type="scientific">Pseudomonas amygdali pv. eriobotryae</name>
    <dbReference type="NCBI Taxonomy" id="129137"/>
    <lineage>
        <taxon>Bacteria</taxon>
        <taxon>Pseudomonadati</taxon>
        <taxon>Pseudomonadota</taxon>
        <taxon>Gammaproteobacteria</taxon>
        <taxon>Pseudomonadales</taxon>
        <taxon>Pseudomonadaceae</taxon>
        <taxon>Pseudomonas</taxon>
        <taxon>Pseudomonas amygdali</taxon>
    </lineage>
</organism>
<dbReference type="AlphaFoldDB" id="A0A0P9QP42"/>
<reference evidence="1 2" key="1">
    <citation type="submission" date="2015-09" db="EMBL/GenBank/DDBJ databases">
        <title>Genome announcement of multiple Pseudomonas syringae strains.</title>
        <authorList>
            <person name="Thakur S."/>
            <person name="Wang P.W."/>
            <person name="Gong Y."/>
            <person name="Weir B.S."/>
            <person name="Guttman D.S."/>
        </authorList>
    </citation>
    <scope>NUCLEOTIDE SEQUENCE [LARGE SCALE GENOMIC DNA]</scope>
    <source>
        <strain evidence="1 2">ICMP4455</strain>
    </source>
</reference>
<dbReference type="PATRIC" id="fig|129137.4.peg.3124"/>
<keyword evidence="1" id="KW-0808">Transferase</keyword>
<gene>
    <name evidence="1" type="ORF">ALO70_02153</name>
</gene>
<dbReference type="Proteomes" id="UP000050490">
    <property type="component" value="Unassembled WGS sequence"/>
</dbReference>
<proteinExistence type="predicted"/>